<dbReference type="OrthoDB" id="6356850at2759"/>
<dbReference type="Proteomes" id="UP001151699">
    <property type="component" value="Chromosome A"/>
</dbReference>
<dbReference type="AlphaFoldDB" id="A0A9Q0NEB2"/>
<accession>A0A9Q0NEB2</accession>
<reference evidence="1" key="1">
    <citation type="submission" date="2022-07" db="EMBL/GenBank/DDBJ databases">
        <authorList>
            <person name="Trinca V."/>
            <person name="Uliana J.V.C."/>
            <person name="Torres T.T."/>
            <person name="Ward R.J."/>
            <person name="Monesi N."/>
        </authorList>
    </citation>
    <scope>NUCLEOTIDE SEQUENCE</scope>
    <source>
        <strain evidence="1">HSMRA1968</strain>
        <tissue evidence="1">Whole embryos</tissue>
    </source>
</reference>
<name>A0A9Q0NEB2_9DIPT</name>
<sequence>MFKPFSEKVFATHFRETKKKLGYESMVTNSGLQIDSNSVIPELDSAVTNSHIVQTLFDFKLNSGIQFKKCAYLTWTYTDHEKKCDFVCVAVCMMSGSRNINFNLSDDGMKLSINYVWPSALTSPNQLFSQQVADRTLTLTQPKIHILTPRLLE</sequence>
<protein>
    <submittedName>
        <fullName evidence="1">Uncharacterized protein</fullName>
    </submittedName>
</protein>
<gene>
    <name evidence="1" type="ORF">Bhyg_03953</name>
</gene>
<evidence type="ECO:0000313" key="1">
    <source>
        <dbReference type="EMBL" id="KAJ6648722.1"/>
    </source>
</evidence>
<organism evidence="1 2">
    <name type="scientific">Pseudolycoriella hygida</name>
    <dbReference type="NCBI Taxonomy" id="35572"/>
    <lineage>
        <taxon>Eukaryota</taxon>
        <taxon>Metazoa</taxon>
        <taxon>Ecdysozoa</taxon>
        <taxon>Arthropoda</taxon>
        <taxon>Hexapoda</taxon>
        <taxon>Insecta</taxon>
        <taxon>Pterygota</taxon>
        <taxon>Neoptera</taxon>
        <taxon>Endopterygota</taxon>
        <taxon>Diptera</taxon>
        <taxon>Nematocera</taxon>
        <taxon>Sciaroidea</taxon>
        <taxon>Sciaridae</taxon>
        <taxon>Pseudolycoriella</taxon>
    </lineage>
</organism>
<comment type="caution">
    <text evidence="1">The sequence shown here is derived from an EMBL/GenBank/DDBJ whole genome shotgun (WGS) entry which is preliminary data.</text>
</comment>
<evidence type="ECO:0000313" key="2">
    <source>
        <dbReference type="Proteomes" id="UP001151699"/>
    </source>
</evidence>
<dbReference type="EMBL" id="WJQU01000001">
    <property type="protein sequence ID" value="KAJ6648722.1"/>
    <property type="molecule type" value="Genomic_DNA"/>
</dbReference>
<proteinExistence type="predicted"/>
<keyword evidence="2" id="KW-1185">Reference proteome</keyword>